<dbReference type="PANTHER" id="PTHR42978">
    <property type="entry name" value="QUORUM-QUENCHING LACTONASE YTNP-RELATED-RELATED"/>
    <property type="match status" value="1"/>
</dbReference>
<keyword evidence="4" id="KW-0862">Zinc</keyword>
<evidence type="ECO:0000256" key="3">
    <source>
        <dbReference type="ARBA" id="ARBA00022801"/>
    </source>
</evidence>
<dbReference type="Pfam" id="PF00753">
    <property type="entry name" value="Lactamase_B"/>
    <property type="match status" value="1"/>
</dbReference>
<keyword evidence="2" id="KW-0479">Metal-binding</keyword>
<sequence>MDRFTVGEATIHRVEEMTAPMPLAMFGADLVAQNAGWLHPRWANADGTWDMVVQSWIVVVDGRVVVIDPCVGNGRSLPHFPLFDQLDTPFIERFGATGIRPEQVDFVFCTHLHSDHCGWNTTLRDGRFVPTFPNARYLLAQRELDRWNPDLPGYRHVPENAGIFAASVEPVIAAGLVDVVAENHRICPSLETQPAYGHTLGHSVVHLDSAGEQAWFTGDVFHHPIELIHPEIDAGTCDDFAQTLITRRRLIDRFVATGALVIPAHFVAPHVGHLREIEGRRVFQAYGQ</sequence>
<evidence type="ECO:0000313" key="6">
    <source>
        <dbReference type="EMBL" id="MEJ5977709.1"/>
    </source>
</evidence>
<accession>A0ABU8RXG2</accession>
<reference evidence="6 7" key="1">
    <citation type="submission" date="2024-03" db="EMBL/GenBank/DDBJ databases">
        <authorList>
            <person name="Jo J.-H."/>
        </authorList>
    </citation>
    <scope>NUCLEOTIDE SEQUENCE [LARGE SCALE GENOMIC DNA]</scope>
    <source>
        <strain evidence="6 7">PS1R-30</strain>
    </source>
</reference>
<dbReference type="SUPFAM" id="SSF56281">
    <property type="entry name" value="Metallo-hydrolase/oxidoreductase"/>
    <property type="match status" value="1"/>
</dbReference>
<comment type="caution">
    <text evidence="6">The sequence shown here is derived from an EMBL/GenBank/DDBJ whole genome shotgun (WGS) entry which is preliminary data.</text>
</comment>
<dbReference type="InterPro" id="IPR036866">
    <property type="entry name" value="RibonucZ/Hydroxyglut_hydro"/>
</dbReference>
<dbReference type="EMBL" id="JBBHJZ010000002">
    <property type="protein sequence ID" value="MEJ5977709.1"/>
    <property type="molecule type" value="Genomic_DNA"/>
</dbReference>
<evidence type="ECO:0000256" key="2">
    <source>
        <dbReference type="ARBA" id="ARBA00022723"/>
    </source>
</evidence>
<feature type="domain" description="Metallo-beta-lactamase" evidence="5">
    <location>
        <begin position="52"/>
        <end position="265"/>
    </location>
</feature>
<keyword evidence="7" id="KW-1185">Reference proteome</keyword>
<dbReference type="SMART" id="SM00849">
    <property type="entry name" value="Lactamase_B"/>
    <property type="match status" value="1"/>
</dbReference>
<gene>
    <name evidence="6" type="ORF">WG901_13760</name>
</gene>
<name>A0ABU8RXG2_9SPHN</name>
<keyword evidence="3" id="KW-0378">Hydrolase</keyword>
<proteinExistence type="inferred from homology"/>
<protein>
    <submittedName>
        <fullName evidence="6">MBL fold metallo-hydrolase</fullName>
    </submittedName>
</protein>
<dbReference type="Gene3D" id="3.60.15.10">
    <property type="entry name" value="Ribonuclease Z/Hydroxyacylglutathione hydrolase-like"/>
    <property type="match status" value="1"/>
</dbReference>
<dbReference type="InterPro" id="IPR001279">
    <property type="entry name" value="Metallo-B-lactamas"/>
</dbReference>
<dbReference type="Proteomes" id="UP001361239">
    <property type="component" value="Unassembled WGS sequence"/>
</dbReference>
<evidence type="ECO:0000259" key="5">
    <source>
        <dbReference type="SMART" id="SM00849"/>
    </source>
</evidence>
<dbReference type="InterPro" id="IPR051013">
    <property type="entry name" value="MBL_superfamily_lactonases"/>
</dbReference>
<dbReference type="RefSeq" id="WP_339587641.1">
    <property type="nucleotide sequence ID" value="NZ_JBBHJZ010000002.1"/>
</dbReference>
<dbReference type="CDD" id="cd16277">
    <property type="entry name" value="metallo-hydrolase-like_MBL-fold"/>
    <property type="match status" value="1"/>
</dbReference>
<dbReference type="PANTHER" id="PTHR42978:SF6">
    <property type="entry name" value="QUORUM-QUENCHING LACTONASE YTNP-RELATED"/>
    <property type="match status" value="1"/>
</dbReference>
<evidence type="ECO:0000256" key="1">
    <source>
        <dbReference type="ARBA" id="ARBA00007749"/>
    </source>
</evidence>
<evidence type="ECO:0000313" key="7">
    <source>
        <dbReference type="Proteomes" id="UP001361239"/>
    </source>
</evidence>
<organism evidence="6 7">
    <name type="scientific">Novosphingobium anseongense</name>
    <dbReference type="NCBI Taxonomy" id="3133436"/>
    <lineage>
        <taxon>Bacteria</taxon>
        <taxon>Pseudomonadati</taxon>
        <taxon>Pseudomonadota</taxon>
        <taxon>Alphaproteobacteria</taxon>
        <taxon>Sphingomonadales</taxon>
        <taxon>Sphingomonadaceae</taxon>
        <taxon>Novosphingobium</taxon>
    </lineage>
</organism>
<evidence type="ECO:0000256" key="4">
    <source>
        <dbReference type="ARBA" id="ARBA00022833"/>
    </source>
</evidence>
<comment type="similarity">
    <text evidence="1">Belongs to the metallo-beta-lactamase superfamily.</text>
</comment>